<feature type="region of interest" description="Disordered" evidence="1">
    <location>
        <begin position="370"/>
        <end position="440"/>
    </location>
</feature>
<feature type="region of interest" description="Disordered" evidence="1">
    <location>
        <begin position="214"/>
        <end position="238"/>
    </location>
</feature>
<feature type="compositionally biased region" description="Polar residues" evidence="1">
    <location>
        <begin position="94"/>
        <end position="116"/>
    </location>
</feature>
<protein>
    <submittedName>
        <fullName evidence="2">Uncharacterized protein</fullName>
    </submittedName>
</protein>
<proteinExistence type="predicted"/>
<feature type="region of interest" description="Disordered" evidence="1">
    <location>
        <begin position="1"/>
        <end position="42"/>
    </location>
</feature>
<sequence>MPVNWTSGKAKLAKKKFQKWSKKPRKVWNVNGNDSKKGVYPYPRQPIAKSKLAQSAQVVRQRLVECGAGLEKAGSRRSTRERSESTQVDVADSEPSSVGHQDHQPSSSDHQTTTSNHQFIDIESKRRVLLAQPDWAGIDVCLSPPDLGRRAHPLYNARLVREKKKALTEVTPPERAPRVHQTNERECTISKRFKAHHETSSHSNLRHIHILSFSPSSRDDPIVSPTPTSPRVKKPTKRGFDAAAQNALLAATVPGFHKEIGHNLSRLTCVQSNLRSSAEKNESKQETSSDDLAQPLAFATPNRAVQTASSHPQVPPWICRVSEALGFSPPTEMGHFHHYKQSVPGIDSHHSLMTPPMAHEATPDLDLFLKSNSSRRSSGKRSSEDHYLTQDEVSDISDISTERQESSLDNRRETRSPQIIQESGREELAEEKEEYPKTSFESRVMNRSLFNNQPELTPEPQHRPEPVMKTSSDCGWRNLFRKSNNDQFELLFQNRNDDERIF</sequence>
<name>A0A2N5TR65_9BASI</name>
<accession>A0A2N5TR65</accession>
<feature type="compositionally biased region" description="Basic residues" evidence="1">
    <location>
        <begin position="11"/>
        <end position="26"/>
    </location>
</feature>
<feature type="region of interest" description="Disordered" evidence="1">
    <location>
        <begin position="69"/>
        <end position="116"/>
    </location>
</feature>
<keyword evidence="3" id="KW-1185">Reference proteome</keyword>
<dbReference type="AlphaFoldDB" id="A0A2N5TR65"/>
<feature type="region of interest" description="Disordered" evidence="1">
    <location>
        <begin position="452"/>
        <end position="473"/>
    </location>
</feature>
<dbReference type="Proteomes" id="UP000235388">
    <property type="component" value="Unassembled WGS sequence"/>
</dbReference>
<gene>
    <name evidence="2" type="ORF">PCANC_23046</name>
</gene>
<dbReference type="EMBL" id="PGCJ01000462">
    <property type="protein sequence ID" value="PLW27989.1"/>
    <property type="molecule type" value="Genomic_DNA"/>
</dbReference>
<evidence type="ECO:0000313" key="2">
    <source>
        <dbReference type="EMBL" id="PLW27989.1"/>
    </source>
</evidence>
<evidence type="ECO:0000313" key="3">
    <source>
        <dbReference type="Proteomes" id="UP000235388"/>
    </source>
</evidence>
<reference evidence="2 3" key="1">
    <citation type="submission" date="2017-11" db="EMBL/GenBank/DDBJ databases">
        <title>De novo assembly and phasing of dikaryotic genomes from two isolates of Puccinia coronata f. sp. avenae, the causal agent of oat crown rust.</title>
        <authorList>
            <person name="Miller M.E."/>
            <person name="Zhang Y."/>
            <person name="Omidvar V."/>
            <person name="Sperschneider J."/>
            <person name="Schwessinger B."/>
            <person name="Raley C."/>
            <person name="Palmer J.M."/>
            <person name="Garnica D."/>
            <person name="Upadhyaya N."/>
            <person name="Rathjen J."/>
            <person name="Taylor J.M."/>
            <person name="Park R.F."/>
            <person name="Dodds P.N."/>
            <person name="Hirsch C.D."/>
            <person name="Kianian S.F."/>
            <person name="Figueroa M."/>
        </authorList>
    </citation>
    <scope>NUCLEOTIDE SEQUENCE [LARGE SCALE GENOMIC DNA]</scope>
    <source>
        <strain evidence="2">12NC29</strain>
    </source>
</reference>
<evidence type="ECO:0000256" key="1">
    <source>
        <dbReference type="SAM" id="MobiDB-lite"/>
    </source>
</evidence>
<organism evidence="2 3">
    <name type="scientific">Puccinia coronata f. sp. avenae</name>
    <dbReference type="NCBI Taxonomy" id="200324"/>
    <lineage>
        <taxon>Eukaryota</taxon>
        <taxon>Fungi</taxon>
        <taxon>Dikarya</taxon>
        <taxon>Basidiomycota</taxon>
        <taxon>Pucciniomycotina</taxon>
        <taxon>Pucciniomycetes</taxon>
        <taxon>Pucciniales</taxon>
        <taxon>Pucciniaceae</taxon>
        <taxon>Puccinia</taxon>
    </lineage>
</organism>
<dbReference type="OrthoDB" id="2507323at2759"/>
<comment type="caution">
    <text evidence="2">The sequence shown here is derived from an EMBL/GenBank/DDBJ whole genome shotgun (WGS) entry which is preliminary data.</text>
</comment>
<feature type="compositionally biased region" description="Basic and acidic residues" evidence="1">
    <location>
        <begin position="400"/>
        <end position="415"/>
    </location>
</feature>